<evidence type="ECO:0000313" key="2">
    <source>
        <dbReference type="Proteomes" id="UP000654918"/>
    </source>
</evidence>
<dbReference type="EMBL" id="WIGO01000119">
    <property type="protein sequence ID" value="KAF6828617.1"/>
    <property type="molecule type" value="Genomic_DNA"/>
</dbReference>
<sequence>MTAEWNRTWIESSLENERSMTKPAKATFTDLLTGVNELVSQRETTYASWWPDLVSKLQRRQRSRAMHRLARKVDGTAEARAASLTLLAADQFTLLEEEVVPKIRELLATAEWLIRGVGEDPMSVQEVVDEVWRLRDLVDRAEVLEDGDAIMERSRGRGVRGTCWEYFETKAYEDHWAGAA</sequence>
<accession>A0A8H6NCL7</accession>
<comment type="caution">
    <text evidence="1">The sequence shown here is derived from an EMBL/GenBank/DDBJ whole genome shotgun (WGS) entry which is preliminary data.</text>
</comment>
<evidence type="ECO:0000313" key="1">
    <source>
        <dbReference type="EMBL" id="KAF6828617.1"/>
    </source>
</evidence>
<proteinExistence type="predicted"/>
<protein>
    <submittedName>
        <fullName evidence="1">Uncharacterized protein</fullName>
    </submittedName>
</protein>
<organism evidence="1 2">
    <name type="scientific">Colletotrichum plurivorum</name>
    <dbReference type="NCBI Taxonomy" id="2175906"/>
    <lineage>
        <taxon>Eukaryota</taxon>
        <taxon>Fungi</taxon>
        <taxon>Dikarya</taxon>
        <taxon>Ascomycota</taxon>
        <taxon>Pezizomycotina</taxon>
        <taxon>Sordariomycetes</taxon>
        <taxon>Hypocreomycetidae</taxon>
        <taxon>Glomerellales</taxon>
        <taxon>Glomerellaceae</taxon>
        <taxon>Colletotrichum</taxon>
        <taxon>Colletotrichum orchidearum species complex</taxon>
    </lineage>
</organism>
<keyword evidence="2" id="KW-1185">Reference proteome</keyword>
<reference evidence="1" key="1">
    <citation type="journal article" date="2020" name="Phytopathology">
        <title>Genome Sequence Resources of Colletotrichum truncatum, C. plurivorum, C. musicola, and C. sojae: Four Species Pathogenic to Soybean (Glycine max).</title>
        <authorList>
            <person name="Rogerio F."/>
            <person name="Boufleur T.R."/>
            <person name="Ciampi-Guillardi M."/>
            <person name="Sukno S.A."/>
            <person name="Thon M.R."/>
            <person name="Massola Junior N.S."/>
            <person name="Baroncelli R."/>
        </authorList>
    </citation>
    <scope>NUCLEOTIDE SEQUENCE</scope>
    <source>
        <strain evidence="1">LFN00145</strain>
    </source>
</reference>
<gene>
    <name evidence="1" type="ORF">CPLU01_08386</name>
</gene>
<dbReference type="Proteomes" id="UP000654918">
    <property type="component" value="Unassembled WGS sequence"/>
</dbReference>
<dbReference type="AlphaFoldDB" id="A0A8H6NCL7"/>
<name>A0A8H6NCL7_9PEZI</name>